<organism evidence="1 2">
    <name type="scientific">Phaeosphaeria nodorum (strain SN15 / ATCC MYA-4574 / FGSC 10173)</name>
    <name type="common">Glume blotch fungus</name>
    <name type="synonym">Parastagonospora nodorum</name>
    <dbReference type="NCBI Taxonomy" id="321614"/>
    <lineage>
        <taxon>Eukaryota</taxon>
        <taxon>Fungi</taxon>
        <taxon>Dikarya</taxon>
        <taxon>Ascomycota</taxon>
        <taxon>Pezizomycotina</taxon>
        <taxon>Dothideomycetes</taxon>
        <taxon>Pleosporomycetidae</taxon>
        <taxon>Pleosporales</taxon>
        <taxon>Pleosporineae</taxon>
        <taxon>Phaeosphaeriaceae</taxon>
        <taxon>Parastagonospora</taxon>
    </lineage>
</organism>
<name>A0A7U2I5M0_PHANO</name>
<keyword evidence="2" id="KW-1185">Reference proteome</keyword>
<dbReference type="VEuPathDB" id="FungiDB:JI435_420890"/>
<proteinExistence type="predicted"/>
<reference evidence="2" key="1">
    <citation type="journal article" date="2021" name="BMC Genomics">
        <title>Chromosome-level genome assembly and manually-curated proteome of model necrotroph Parastagonospora nodorum Sn15 reveals a genome-wide trove of candidate effector homologs, and redundancy of virulence-related functions within an accessory chromosome.</title>
        <authorList>
            <person name="Bertazzoni S."/>
            <person name="Jones D.A.B."/>
            <person name="Phan H.T."/>
            <person name="Tan K.-C."/>
            <person name="Hane J.K."/>
        </authorList>
    </citation>
    <scope>NUCLEOTIDE SEQUENCE [LARGE SCALE GENOMIC DNA]</scope>
    <source>
        <strain evidence="2">SN15 / ATCC MYA-4574 / FGSC 10173)</strain>
    </source>
</reference>
<evidence type="ECO:0000313" key="2">
    <source>
        <dbReference type="Proteomes" id="UP000663193"/>
    </source>
</evidence>
<sequence>MRHLDVNSSSISQRSTEILATMCKSASSRPSQSAASSRAFERSTVRSAIKVNTGSYRLATRLDGLIVVIRDIRNEGKLHRVITARELHSAYMRVPAIPSI</sequence>
<dbReference type="Proteomes" id="UP000663193">
    <property type="component" value="Chromosome 16"/>
</dbReference>
<gene>
    <name evidence="1" type="ORF">JI435_420890</name>
</gene>
<dbReference type="AlphaFoldDB" id="A0A7U2I5M0"/>
<accession>A0A7U2I5M0</accession>
<protein>
    <submittedName>
        <fullName evidence="1">Uncharacterized protein</fullName>
    </submittedName>
</protein>
<dbReference type="EMBL" id="CP069038">
    <property type="protein sequence ID" value="QRD04266.1"/>
    <property type="molecule type" value="Genomic_DNA"/>
</dbReference>
<evidence type="ECO:0000313" key="1">
    <source>
        <dbReference type="EMBL" id="QRD04266.1"/>
    </source>
</evidence>